<keyword evidence="2" id="KW-1185">Reference proteome</keyword>
<gene>
    <name evidence="1" type="ORF">TevJSym_az00450</name>
</gene>
<sequence>MIFMVVVARRPNRATLPFEPYRRILQATEQGEALILLQGAQIDSWFDQRTHRPDRIQRPVETGETRVAIPHQRAHPTAVALYQHHRPLQLSGLGHATLLQPLQLSAQRLFRLPLQLRVEGREDAQPLGVEVGLLIVAPQLAPHQVEKGGIAGGTLAALFDAERHLGHPLCSRLLDQLLLGHQLQHQIAPLQGTFGMAQRIVGGGPLHQRHQQGILRQRQLIQRAVEVELAGQAKTVDRPATLLTEVDLIGIGFEDLILAVVILQQQRHQRLVELAGEAALLAEEEVLHQLLSQGATALYHPAGAQVAPEGAGDADRIDTEVGVEVTVLHRDQCRHQLLRQLSPLHQDAVFAVGRMQAAD</sequence>
<comment type="caution">
    <text evidence="1">The sequence shown here is derived from an EMBL/GenBank/DDBJ whole genome shotgun (WGS) entry which is preliminary data.</text>
</comment>
<organism evidence="1 2">
    <name type="scientific">endosymbiont of Tevnia jerichonana</name>
    <name type="common">vent Tica</name>
    <dbReference type="NCBI Taxonomy" id="1049564"/>
    <lineage>
        <taxon>Bacteria</taxon>
        <taxon>Pseudomonadati</taxon>
        <taxon>Pseudomonadota</taxon>
        <taxon>Gammaproteobacteria</taxon>
        <taxon>sulfur-oxidizing symbionts</taxon>
    </lineage>
</organism>
<name>G2FI55_9GAMM</name>
<reference evidence="1 2" key="1">
    <citation type="journal article" date="2011" name="ISME J.">
        <title>The endosymbionts of the deep-sea tubeworms Riftia pachyptila and Tevnia jerichonana share an identical physiology as revealed by proteogenomic analyses.</title>
        <authorList>
            <person name="Gardebrecht A."/>
            <person name="Markert S."/>
            <person name="Felbeck H."/>
            <person name="Thuermer A."/>
            <person name="Albrecht D."/>
            <person name="Wollherr A."/>
            <person name="Kabisch J."/>
            <person name="Lehmann R."/>
            <person name="Daniel R."/>
            <person name="Liesegang H."/>
            <person name="Hecker M."/>
            <person name="Sievert S.M."/>
            <person name="Schweder T."/>
        </authorList>
    </citation>
    <scope>NUCLEOTIDE SEQUENCE [LARGE SCALE GENOMIC DNA]</scope>
</reference>
<protein>
    <submittedName>
        <fullName evidence="1">Uncharacterized protein</fullName>
    </submittedName>
</protein>
<evidence type="ECO:0000313" key="1">
    <source>
        <dbReference type="EMBL" id="EGW53564.1"/>
    </source>
</evidence>
<evidence type="ECO:0000313" key="2">
    <source>
        <dbReference type="Proteomes" id="UP000005167"/>
    </source>
</evidence>
<dbReference type="EMBL" id="AFZB01000026">
    <property type="protein sequence ID" value="EGW53564.1"/>
    <property type="molecule type" value="Genomic_DNA"/>
</dbReference>
<proteinExistence type="predicted"/>
<dbReference type="Proteomes" id="UP000005167">
    <property type="component" value="Unassembled WGS sequence"/>
</dbReference>
<accession>G2FI55</accession>
<dbReference type="AlphaFoldDB" id="G2FI55"/>